<keyword evidence="2" id="KW-1185">Reference proteome</keyword>
<protein>
    <submittedName>
        <fullName evidence="1">Uncharacterized protein</fullName>
    </submittedName>
</protein>
<dbReference type="Proteomes" id="UP000321769">
    <property type="component" value="Unassembled WGS sequence"/>
</dbReference>
<gene>
    <name evidence="1" type="ORF">AFL01nite_00230</name>
</gene>
<reference evidence="1 2" key="1">
    <citation type="submission" date="2019-07" db="EMBL/GenBank/DDBJ databases">
        <title>Whole genome shotgun sequence of Aeromicrobium flavum NBRC 107625.</title>
        <authorList>
            <person name="Hosoyama A."/>
            <person name="Uohara A."/>
            <person name="Ohji S."/>
            <person name="Ichikawa N."/>
        </authorList>
    </citation>
    <scope>NUCLEOTIDE SEQUENCE [LARGE SCALE GENOMIC DNA]</scope>
    <source>
        <strain evidence="1 2">NBRC 107625</strain>
    </source>
</reference>
<evidence type="ECO:0000313" key="2">
    <source>
        <dbReference type="Proteomes" id="UP000321769"/>
    </source>
</evidence>
<sequence>MGLSTWLKDLRELADAKEAEKRVKKWSSFRASCQWLVDVESNPDVDITGSPSAMIPRVDGFASELRPVVMTAEELVVRLTGTDPSVVPDVLLGFGLPPSTDSAWLMRIRDAAEVLVQRSNALMVAWPVSPAEEREEQAADVAAAAKRLISTLRDA</sequence>
<evidence type="ECO:0000313" key="1">
    <source>
        <dbReference type="EMBL" id="GEO87696.1"/>
    </source>
</evidence>
<dbReference type="RefSeq" id="WP_146825065.1">
    <property type="nucleotide sequence ID" value="NZ_BAAAYQ010000001.1"/>
</dbReference>
<proteinExistence type="predicted"/>
<dbReference type="EMBL" id="BJZQ01000001">
    <property type="protein sequence ID" value="GEO87696.1"/>
    <property type="molecule type" value="Genomic_DNA"/>
</dbReference>
<comment type="caution">
    <text evidence="1">The sequence shown here is derived from an EMBL/GenBank/DDBJ whole genome shotgun (WGS) entry which is preliminary data.</text>
</comment>
<organism evidence="1 2">
    <name type="scientific">Aeromicrobium flavum</name>
    <dbReference type="NCBI Taxonomy" id="416568"/>
    <lineage>
        <taxon>Bacteria</taxon>
        <taxon>Bacillati</taxon>
        <taxon>Actinomycetota</taxon>
        <taxon>Actinomycetes</taxon>
        <taxon>Propionibacteriales</taxon>
        <taxon>Nocardioidaceae</taxon>
        <taxon>Aeromicrobium</taxon>
    </lineage>
</organism>
<accession>A0A512HQI0</accession>
<dbReference type="AlphaFoldDB" id="A0A512HQI0"/>
<name>A0A512HQI0_9ACTN</name>